<dbReference type="InterPro" id="IPR036271">
    <property type="entry name" value="Tet_transcr_reg_TetR-rel_C_sf"/>
</dbReference>
<protein>
    <submittedName>
        <fullName evidence="1">Uncharacterized protein</fullName>
    </submittedName>
</protein>
<dbReference type="OrthoDB" id="3173376at2"/>
<comment type="caution">
    <text evidence="1">The sequence shown here is derived from an EMBL/GenBank/DDBJ whole genome shotgun (WGS) entry which is preliminary data.</text>
</comment>
<dbReference type="Proteomes" id="UP000290624">
    <property type="component" value="Unassembled WGS sequence"/>
</dbReference>
<reference evidence="1 2" key="1">
    <citation type="submission" date="2018-01" db="EMBL/GenBank/DDBJ databases">
        <title>Lactibacter flavus gen. nov., sp. nov., a novel bacterium of the family Propionibacteriaceae isolated from raw milk and dairy products.</title>
        <authorList>
            <person name="Wenning M."/>
            <person name="Breitenwieser F."/>
            <person name="Huptas C."/>
            <person name="von Neubeck M."/>
            <person name="Busse H.-J."/>
            <person name="Scherer S."/>
        </authorList>
    </citation>
    <scope>NUCLEOTIDE SEQUENCE [LARGE SCALE GENOMIC DNA]</scope>
    <source>
        <strain evidence="1 2">VG341</strain>
    </source>
</reference>
<evidence type="ECO:0000313" key="1">
    <source>
        <dbReference type="EMBL" id="RXW31636.1"/>
    </source>
</evidence>
<organism evidence="1 2">
    <name type="scientific">Propioniciclava flava</name>
    <dbReference type="NCBI Taxonomy" id="2072026"/>
    <lineage>
        <taxon>Bacteria</taxon>
        <taxon>Bacillati</taxon>
        <taxon>Actinomycetota</taxon>
        <taxon>Actinomycetes</taxon>
        <taxon>Propionibacteriales</taxon>
        <taxon>Propionibacteriaceae</taxon>
        <taxon>Propioniciclava</taxon>
    </lineage>
</organism>
<dbReference type="Gene3D" id="1.10.357.10">
    <property type="entry name" value="Tetracycline Repressor, domain 2"/>
    <property type="match status" value="1"/>
</dbReference>
<dbReference type="AlphaFoldDB" id="A0A4Q2EGA6"/>
<dbReference type="SUPFAM" id="SSF48498">
    <property type="entry name" value="Tetracyclin repressor-like, C-terminal domain"/>
    <property type="match status" value="1"/>
</dbReference>
<keyword evidence="2" id="KW-1185">Reference proteome</keyword>
<name>A0A4Q2EGA6_9ACTN</name>
<accession>A0A4Q2EGA6</accession>
<proteinExistence type="predicted"/>
<dbReference type="EMBL" id="PPCV01000007">
    <property type="protein sequence ID" value="RXW31636.1"/>
    <property type="molecule type" value="Genomic_DNA"/>
</dbReference>
<gene>
    <name evidence="1" type="ORF">C1706_10780</name>
</gene>
<sequence length="181" mass="19264">MRRVIGGLTVQFPLVDPDLDWRVWFEETLLGVRDTLRGYPGVARWFMMRGPALPETAPIADAGMAALARAGFGDRAGFAYAVMFNQVVGSVAFGDDRDSGGSDADPHDRAALLAGLDAQAQSSPGVATLVRTLVHPFATDPVAEGRFTRDALRVTMRGLAAELAEATQATSSGEAEGERRT</sequence>
<evidence type="ECO:0000313" key="2">
    <source>
        <dbReference type="Proteomes" id="UP000290624"/>
    </source>
</evidence>